<feature type="coiled-coil region" evidence="1">
    <location>
        <begin position="122"/>
        <end position="157"/>
    </location>
</feature>
<gene>
    <name evidence="2" type="ORF">ACE1CA_09115</name>
</gene>
<dbReference type="Proteomes" id="UP001576780">
    <property type="component" value="Unassembled WGS sequence"/>
</dbReference>
<reference evidence="2 3" key="1">
    <citation type="submission" date="2024-09" db="EMBL/GenBank/DDBJ databases">
        <title>Floridaenema gen nov. (Aerosakkonemataceae, Aerosakkonematales ord. nov., Cyanobacteria) from benthic tropical and subtropical fresh waters, with the description of four new species.</title>
        <authorList>
            <person name="Moretto J.A."/>
            <person name="Berthold D.E."/>
            <person name="Lefler F.W."/>
            <person name="Huang I.-S."/>
            <person name="Laughinghouse H. IV."/>
        </authorList>
    </citation>
    <scope>NUCLEOTIDE SEQUENCE [LARGE SCALE GENOMIC DNA]</scope>
    <source>
        <strain evidence="2 3">BLCC-F167</strain>
    </source>
</reference>
<proteinExistence type="predicted"/>
<dbReference type="RefSeq" id="WP_413277108.1">
    <property type="nucleotide sequence ID" value="NZ_JBHFNT010000072.1"/>
</dbReference>
<evidence type="ECO:0000313" key="3">
    <source>
        <dbReference type="Proteomes" id="UP001576780"/>
    </source>
</evidence>
<organism evidence="2 3">
    <name type="scientific">Floridaenema evergladense BLCC-F167</name>
    <dbReference type="NCBI Taxonomy" id="3153639"/>
    <lineage>
        <taxon>Bacteria</taxon>
        <taxon>Bacillati</taxon>
        <taxon>Cyanobacteriota</taxon>
        <taxon>Cyanophyceae</taxon>
        <taxon>Oscillatoriophycideae</taxon>
        <taxon>Aerosakkonematales</taxon>
        <taxon>Aerosakkonemataceae</taxon>
        <taxon>Floridanema</taxon>
        <taxon>Floridanema evergladense</taxon>
    </lineage>
</organism>
<comment type="caution">
    <text evidence="2">The sequence shown here is derived from an EMBL/GenBank/DDBJ whole genome shotgun (WGS) entry which is preliminary data.</text>
</comment>
<dbReference type="InterPro" id="IPR036086">
    <property type="entry name" value="ParB/Sulfiredoxin_sf"/>
</dbReference>
<keyword evidence="3" id="KW-1185">Reference proteome</keyword>
<evidence type="ECO:0008006" key="4">
    <source>
        <dbReference type="Google" id="ProtNLM"/>
    </source>
</evidence>
<name>A0ABV4WI01_9CYAN</name>
<dbReference type="Gene3D" id="3.90.1530.10">
    <property type="entry name" value="Conserved hypothetical protein from pyrococcus furiosus pfu- 392566-001, ParB domain"/>
    <property type="match status" value="1"/>
</dbReference>
<evidence type="ECO:0000256" key="1">
    <source>
        <dbReference type="SAM" id="Coils"/>
    </source>
</evidence>
<evidence type="ECO:0000313" key="2">
    <source>
        <dbReference type="EMBL" id="MFB2834679.1"/>
    </source>
</evidence>
<dbReference type="EMBL" id="JBHFNT010000072">
    <property type="protein sequence ID" value="MFB2834679.1"/>
    <property type="molecule type" value="Genomic_DNA"/>
</dbReference>
<accession>A0ABV4WI01</accession>
<dbReference type="SUPFAM" id="SSF110849">
    <property type="entry name" value="ParB/Sulfiredoxin"/>
    <property type="match status" value="1"/>
</dbReference>
<sequence>MISLSLVDVKNITSSVPRSTFNESDLEQFAQIILDSGELIKPLILKVIGSESYSIIDGHLEYYAAVRAREKDTRKGEMVNAFVVSGESEDIVKKQVELIRSLESGDKFEKHKDYPSDLELRITNIELRIEKQINEFREEQAEQRRRLEDKLKHIESQTSEKNDPLLLLNTLSQEQLAIKLQRSRISSAEKIAKAIENARQKKQNQQFEDYRDVVQSVKGLGEKTIFTIIDEWGRN</sequence>
<protein>
    <recommendedName>
        <fullName evidence="4">ParB/Sulfiredoxin domain-containing protein</fullName>
    </recommendedName>
</protein>
<keyword evidence="1" id="KW-0175">Coiled coil</keyword>